<dbReference type="AlphaFoldDB" id="A0AAV2EIL4"/>
<evidence type="ECO:0000313" key="2">
    <source>
        <dbReference type="EMBL" id="CAL1385587.1"/>
    </source>
</evidence>
<evidence type="ECO:0000313" key="3">
    <source>
        <dbReference type="Proteomes" id="UP001497516"/>
    </source>
</evidence>
<dbReference type="Proteomes" id="UP001497516">
    <property type="component" value="Chromosome 4"/>
</dbReference>
<gene>
    <name evidence="2" type="ORF">LTRI10_LOCUS26713</name>
</gene>
<dbReference type="InterPro" id="IPR021099">
    <property type="entry name" value="PORR_domain"/>
</dbReference>
<sequence>MLCLELVSWKNELAVSEMERRMALGDLRNVKKGARIGFLLSYPTGFDLVSKVKDWVFEWQNLAVRFSV</sequence>
<dbReference type="Pfam" id="PF11955">
    <property type="entry name" value="PORR"/>
    <property type="match status" value="1"/>
</dbReference>
<dbReference type="EMBL" id="OZ034817">
    <property type="protein sequence ID" value="CAL1385587.1"/>
    <property type="molecule type" value="Genomic_DNA"/>
</dbReference>
<protein>
    <recommendedName>
        <fullName evidence="1">PORR domain-containing protein</fullName>
    </recommendedName>
</protein>
<proteinExistence type="predicted"/>
<organism evidence="2 3">
    <name type="scientific">Linum trigynum</name>
    <dbReference type="NCBI Taxonomy" id="586398"/>
    <lineage>
        <taxon>Eukaryota</taxon>
        <taxon>Viridiplantae</taxon>
        <taxon>Streptophyta</taxon>
        <taxon>Embryophyta</taxon>
        <taxon>Tracheophyta</taxon>
        <taxon>Spermatophyta</taxon>
        <taxon>Magnoliopsida</taxon>
        <taxon>eudicotyledons</taxon>
        <taxon>Gunneridae</taxon>
        <taxon>Pentapetalae</taxon>
        <taxon>rosids</taxon>
        <taxon>fabids</taxon>
        <taxon>Malpighiales</taxon>
        <taxon>Linaceae</taxon>
        <taxon>Linum</taxon>
    </lineage>
</organism>
<accession>A0AAV2EIL4</accession>
<keyword evidence="3" id="KW-1185">Reference proteome</keyword>
<dbReference type="GO" id="GO:0003723">
    <property type="term" value="F:RNA binding"/>
    <property type="evidence" value="ECO:0007669"/>
    <property type="project" value="InterPro"/>
</dbReference>
<name>A0AAV2EIL4_9ROSI</name>
<feature type="domain" description="PORR" evidence="1">
    <location>
        <begin position="3"/>
        <end position="63"/>
    </location>
</feature>
<reference evidence="2 3" key="1">
    <citation type="submission" date="2024-04" db="EMBL/GenBank/DDBJ databases">
        <authorList>
            <person name="Fracassetti M."/>
        </authorList>
    </citation>
    <scope>NUCLEOTIDE SEQUENCE [LARGE SCALE GENOMIC DNA]</scope>
</reference>
<evidence type="ECO:0000259" key="1">
    <source>
        <dbReference type="Pfam" id="PF11955"/>
    </source>
</evidence>